<dbReference type="AlphaFoldDB" id="A0A9D4GEZ7"/>
<keyword evidence="1" id="KW-0472">Membrane</keyword>
<evidence type="ECO:0000313" key="2">
    <source>
        <dbReference type="EMBL" id="KAH3812777.1"/>
    </source>
</evidence>
<dbReference type="EMBL" id="JAIWYP010000006">
    <property type="protein sequence ID" value="KAH3812777.1"/>
    <property type="molecule type" value="Genomic_DNA"/>
</dbReference>
<comment type="caution">
    <text evidence="2">The sequence shown here is derived from an EMBL/GenBank/DDBJ whole genome shotgun (WGS) entry which is preliminary data.</text>
</comment>
<feature type="transmembrane region" description="Helical" evidence="1">
    <location>
        <begin position="206"/>
        <end position="223"/>
    </location>
</feature>
<keyword evidence="1" id="KW-0812">Transmembrane</keyword>
<protein>
    <submittedName>
        <fullName evidence="2">Uncharacterized protein</fullName>
    </submittedName>
</protein>
<organism evidence="2 3">
    <name type="scientific">Dreissena polymorpha</name>
    <name type="common">Zebra mussel</name>
    <name type="synonym">Mytilus polymorpha</name>
    <dbReference type="NCBI Taxonomy" id="45954"/>
    <lineage>
        <taxon>Eukaryota</taxon>
        <taxon>Metazoa</taxon>
        <taxon>Spiralia</taxon>
        <taxon>Lophotrochozoa</taxon>
        <taxon>Mollusca</taxon>
        <taxon>Bivalvia</taxon>
        <taxon>Autobranchia</taxon>
        <taxon>Heteroconchia</taxon>
        <taxon>Euheterodonta</taxon>
        <taxon>Imparidentia</taxon>
        <taxon>Neoheterodontei</taxon>
        <taxon>Myida</taxon>
        <taxon>Dreissenoidea</taxon>
        <taxon>Dreissenidae</taxon>
        <taxon>Dreissena</taxon>
    </lineage>
</organism>
<accession>A0A9D4GEZ7</accession>
<evidence type="ECO:0000313" key="3">
    <source>
        <dbReference type="Proteomes" id="UP000828390"/>
    </source>
</evidence>
<dbReference type="Proteomes" id="UP000828390">
    <property type="component" value="Unassembled WGS sequence"/>
</dbReference>
<reference evidence="2" key="1">
    <citation type="journal article" date="2019" name="bioRxiv">
        <title>The Genome of the Zebra Mussel, Dreissena polymorpha: A Resource for Invasive Species Research.</title>
        <authorList>
            <person name="McCartney M.A."/>
            <person name="Auch B."/>
            <person name="Kono T."/>
            <person name="Mallez S."/>
            <person name="Zhang Y."/>
            <person name="Obille A."/>
            <person name="Becker A."/>
            <person name="Abrahante J.E."/>
            <person name="Garbe J."/>
            <person name="Badalamenti J.P."/>
            <person name="Herman A."/>
            <person name="Mangelson H."/>
            <person name="Liachko I."/>
            <person name="Sullivan S."/>
            <person name="Sone E.D."/>
            <person name="Koren S."/>
            <person name="Silverstein K.A.T."/>
            <person name="Beckman K.B."/>
            <person name="Gohl D.M."/>
        </authorList>
    </citation>
    <scope>NUCLEOTIDE SEQUENCE</scope>
    <source>
        <strain evidence="2">Duluth1</strain>
        <tissue evidence="2">Whole animal</tissue>
    </source>
</reference>
<name>A0A9D4GEZ7_DREPO</name>
<evidence type="ECO:0000256" key="1">
    <source>
        <dbReference type="SAM" id="Phobius"/>
    </source>
</evidence>
<keyword evidence="3" id="KW-1185">Reference proteome</keyword>
<feature type="transmembrane region" description="Helical" evidence="1">
    <location>
        <begin position="164"/>
        <end position="194"/>
    </location>
</feature>
<reference evidence="2" key="2">
    <citation type="submission" date="2020-11" db="EMBL/GenBank/DDBJ databases">
        <authorList>
            <person name="McCartney M.A."/>
            <person name="Auch B."/>
            <person name="Kono T."/>
            <person name="Mallez S."/>
            <person name="Becker A."/>
            <person name="Gohl D.M."/>
            <person name="Silverstein K.A.T."/>
            <person name="Koren S."/>
            <person name="Bechman K.B."/>
            <person name="Herman A."/>
            <person name="Abrahante J.E."/>
            <person name="Garbe J."/>
        </authorList>
    </citation>
    <scope>NUCLEOTIDE SEQUENCE</scope>
    <source>
        <strain evidence="2">Duluth1</strain>
        <tissue evidence="2">Whole animal</tissue>
    </source>
</reference>
<keyword evidence="1" id="KW-1133">Transmembrane helix</keyword>
<feature type="transmembrane region" description="Helical" evidence="1">
    <location>
        <begin position="84"/>
        <end position="107"/>
    </location>
</feature>
<sequence length="233" mass="25883">MSANVSDKLFTSSRQFFPRSDGDVSSTADPYVSRIPVTENVSTTRDLFDPLSGDNDTASMTADPFVPRSGYDFPVLGMDDGTFVYLHSLAIGSLSTSLICAIITIVLSFRTNNYLTFFSKWSRSERYVVYMAICDGVFNISHTIEHVHGLVVFGHIRPKELCAFYGFMVTVFIGAQNLLVNVIAISVLFIIYFDKNINFGKRDWKLLLYCFGVPFVGAVTAAANDQFGPIELL</sequence>
<feature type="transmembrane region" description="Helical" evidence="1">
    <location>
        <begin position="127"/>
        <end position="144"/>
    </location>
</feature>
<gene>
    <name evidence="2" type="ORF">DPMN_141216</name>
</gene>
<proteinExistence type="predicted"/>